<dbReference type="EMBL" id="JACWZY010000018">
    <property type="protein sequence ID" value="MBD2702958.1"/>
    <property type="molecule type" value="Genomic_DNA"/>
</dbReference>
<gene>
    <name evidence="1" type="ORF">IC229_20090</name>
</gene>
<dbReference type="Proteomes" id="UP000598820">
    <property type="component" value="Unassembled WGS sequence"/>
</dbReference>
<name>A0A927ARW7_9BACT</name>
<sequence>MASHALDQRLFEKMASLTTPNDSVSDSTPERLELIDGWLKVIEGDERTELIQGKLIELREALKPNHPDVDQVQTLLFSLADHTSQVAQGSQTSEQLASKLEQLATTLRQLAGLQIVDSRS</sequence>
<dbReference type="AlphaFoldDB" id="A0A927ARW7"/>
<evidence type="ECO:0000313" key="1">
    <source>
        <dbReference type="EMBL" id="MBD2702958.1"/>
    </source>
</evidence>
<accession>A0A927ARW7</accession>
<evidence type="ECO:0000313" key="2">
    <source>
        <dbReference type="Proteomes" id="UP000598820"/>
    </source>
</evidence>
<proteinExistence type="predicted"/>
<organism evidence="1 2">
    <name type="scientific">Spirosoma profusum</name>
    <dbReference type="NCBI Taxonomy" id="2771354"/>
    <lineage>
        <taxon>Bacteria</taxon>
        <taxon>Pseudomonadati</taxon>
        <taxon>Bacteroidota</taxon>
        <taxon>Cytophagia</taxon>
        <taxon>Cytophagales</taxon>
        <taxon>Cytophagaceae</taxon>
        <taxon>Spirosoma</taxon>
    </lineage>
</organism>
<dbReference type="RefSeq" id="WP_190888805.1">
    <property type="nucleotide sequence ID" value="NZ_JACWZY010000018.1"/>
</dbReference>
<reference evidence="1" key="1">
    <citation type="submission" date="2020-09" db="EMBL/GenBank/DDBJ databases">
        <authorList>
            <person name="Kim M.K."/>
        </authorList>
    </citation>
    <scope>NUCLEOTIDE SEQUENCE</scope>
    <source>
        <strain evidence="1">BT702</strain>
    </source>
</reference>
<comment type="caution">
    <text evidence="1">The sequence shown here is derived from an EMBL/GenBank/DDBJ whole genome shotgun (WGS) entry which is preliminary data.</text>
</comment>
<protein>
    <submittedName>
        <fullName evidence="1">Uncharacterized protein</fullName>
    </submittedName>
</protein>
<keyword evidence="2" id="KW-1185">Reference proteome</keyword>